<dbReference type="InterPro" id="IPR001497">
    <property type="entry name" value="MethylDNA_cys_MeTrfase_AS"/>
</dbReference>
<dbReference type="RefSeq" id="WP_209489834.1">
    <property type="nucleotide sequence ID" value="NZ_JAGGLC010000001.1"/>
</dbReference>
<evidence type="ECO:0000313" key="9">
    <source>
        <dbReference type="Proteomes" id="UP000823736"/>
    </source>
</evidence>
<evidence type="ECO:0000256" key="2">
    <source>
        <dbReference type="ARBA" id="ARBA00022603"/>
    </source>
</evidence>
<comment type="catalytic activity">
    <reaction evidence="6">
        <text>a 6-O-methyl-2'-deoxyguanosine in DNA + L-cysteinyl-[protein] = S-methyl-L-cysteinyl-[protein] + a 2'-deoxyguanosine in DNA</text>
        <dbReference type="Rhea" id="RHEA:24000"/>
        <dbReference type="Rhea" id="RHEA-COMP:10131"/>
        <dbReference type="Rhea" id="RHEA-COMP:10132"/>
        <dbReference type="Rhea" id="RHEA-COMP:11367"/>
        <dbReference type="Rhea" id="RHEA-COMP:11368"/>
        <dbReference type="ChEBI" id="CHEBI:29950"/>
        <dbReference type="ChEBI" id="CHEBI:82612"/>
        <dbReference type="ChEBI" id="CHEBI:85445"/>
        <dbReference type="ChEBI" id="CHEBI:85448"/>
        <dbReference type="EC" id="2.1.1.63"/>
    </reaction>
</comment>
<evidence type="ECO:0000313" key="8">
    <source>
        <dbReference type="EMBL" id="MBP1985867.1"/>
    </source>
</evidence>
<dbReference type="AlphaFoldDB" id="A0A8T4GS56"/>
<dbReference type="PANTHER" id="PTHR10815">
    <property type="entry name" value="METHYLATED-DNA--PROTEIN-CYSTEINE METHYLTRANSFERASE"/>
    <property type="match status" value="1"/>
</dbReference>
<dbReference type="EMBL" id="JAGGLC010000001">
    <property type="protein sequence ID" value="MBP1985867.1"/>
    <property type="molecule type" value="Genomic_DNA"/>
</dbReference>
<comment type="catalytic activity">
    <reaction evidence="1">
        <text>a 4-O-methyl-thymidine in DNA + L-cysteinyl-[protein] = a thymidine in DNA + S-methyl-L-cysteinyl-[protein]</text>
        <dbReference type="Rhea" id="RHEA:53428"/>
        <dbReference type="Rhea" id="RHEA-COMP:10131"/>
        <dbReference type="Rhea" id="RHEA-COMP:10132"/>
        <dbReference type="Rhea" id="RHEA-COMP:13555"/>
        <dbReference type="Rhea" id="RHEA-COMP:13556"/>
        <dbReference type="ChEBI" id="CHEBI:29950"/>
        <dbReference type="ChEBI" id="CHEBI:82612"/>
        <dbReference type="ChEBI" id="CHEBI:137386"/>
        <dbReference type="ChEBI" id="CHEBI:137387"/>
        <dbReference type="EC" id="2.1.1.63"/>
    </reaction>
</comment>
<keyword evidence="3 8" id="KW-0808">Transferase</keyword>
<protein>
    <submittedName>
        <fullName evidence="8">Methylated-DNA-[protein]-cysteine S-methyltransferase</fullName>
        <ecNumber evidence="8">2.1.1.63</ecNumber>
    </submittedName>
</protein>
<dbReference type="InterPro" id="IPR014048">
    <property type="entry name" value="MethylDNA_cys_MeTrfase_DNA-bd"/>
</dbReference>
<reference evidence="8" key="1">
    <citation type="submission" date="2021-03" db="EMBL/GenBank/DDBJ databases">
        <title>Genomic Encyclopedia of Type Strains, Phase IV (KMG-IV): sequencing the most valuable type-strain genomes for metagenomic binning, comparative biology and taxonomic classification.</title>
        <authorList>
            <person name="Goeker M."/>
        </authorList>
    </citation>
    <scope>NUCLEOTIDE SEQUENCE</scope>
    <source>
        <strain evidence="8">DSM 26232</strain>
    </source>
</reference>
<dbReference type="InterPro" id="IPR036388">
    <property type="entry name" value="WH-like_DNA-bd_sf"/>
</dbReference>
<organism evidence="8 9">
    <name type="scientific">Halolamina salifodinae</name>
    <dbReference type="NCBI Taxonomy" id="1202767"/>
    <lineage>
        <taxon>Archaea</taxon>
        <taxon>Methanobacteriati</taxon>
        <taxon>Methanobacteriota</taxon>
        <taxon>Stenosarchaea group</taxon>
        <taxon>Halobacteria</taxon>
        <taxon>Halobacteriales</taxon>
        <taxon>Haloferacaceae</taxon>
    </lineage>
</organism>
<dbReference type="Proteomes" id="UP000823736">
    <property type="component" value="Unassembled WGS sequence"/>
</dbReference>
<dbReference type="Pfam" id="PF01035">
    <property type="entry name" value="DNA_binding_1"/>
    <property type="match status" value="1"/>
</dbReference>
<dbReference type="PROSITE" id="PS00374">
    <property type="entry name" value="MGMT"/>
    <property type="match status" value="1"/>
</dbReference>
<dbReference type="PANTHER" id="PTHR10815:SF5">
    <property type="entry name" value="METHYLATED-DNA--PROTEIN-CYSTEINE METHYLTRANSFERASE"/>
    <property type="match status" value="1"/>
</dbReference>
<dbReference type="Gene3D" id="1.10.10.10">
    <property type="entry name" value="Winged helix-like DNA-binding domain superfamily/Winged helix DNA-binding domain"/>
    <property type="match status" value="1"/>
</dbReference>
<accession>A0A8T4GS56</accession>
<dbReference type="InterPro" id="IPR036217">
    <property type="entry name" value="MethylDNA_cys_MeTrfase_DNAb"/>
</dbReference>
<name>A0A8T4GS56_9EURY</name>
<sequence>MRVDIRGDSYDLDAGLVAEDETEIRRQIDEYAAGDREAFDLTVDYPERHLGDVMRAMSEIPYGETRTYGDLAQDLDSGAVAVGQACGSNPLPIIVPCHRVVGSDGYGGFSAAGGVDAKRRLLAFERGEGLDRF</sequence>
<feature type="domain" description="Methylated-DNA-[protein]-cysteine S-methyltransferase DNA binding" evidence="7">
    <location>
        <begin position="52"/>
        <end position="126"/>
    </location>
</feature>
<evidence type="ECO:0000256" key="1">
    <source>
        <dbReference type="ARBA" id="ARBA00001286"/>
    </source>
</evidence>
<keyword evidence="9" id="KW-1185">Reference proteome</keyword>
<evidence type="ECO:0000259" key="7">
    <source>
        <dbReference type="Pfam" id="PF01035"/>
    </source>
</evidence>
<evidence type="ECO:0000256" key="6">
    <source>
        <dbReference type="ARBA" id="ARBA00049348"/>
    </source>
</evidence>
<comment type="caution">
    <text evidence="8">The sequence shown here is derived from an EMBL/GenBank/DDBJ whole genome shotgun (WGS) entry which is preliminary data.</text>
</comment>
<evidence type="ECO:0000256" key="5">
    <source>
        <dbReference type="ARBA" id="ARBA00023204"/>
    </source>
</evidence>
<proteinExistence type="predicted"/>
<dbReference type="GO" id="GO:0006281">
    <property type="term" value="P:DNA repair"/>
    <property type="evidence" value="ECO:0007669"/>
    <property type="project" value="UniProtKB-KW"/>
</dbReference>
<dbReference type="GO" id="GO:0003908">
    <property type="term" value="F:methylated-DNA-[protein]-cysteine S-methyltransferase activity"/>
    <property type="evidence" value="ECO:0007669"/>
    <property type="project" value="UniProtKB-EC"/>
</dbReference>
<keyword evidence="5" id="KW-0234">DNA repair</keyword>
<dbReference type="GO" id="GO:0032259">
    <property type="term" value="P:methylation"/>
    <property type="evidence" value="ECO:0007669"/>
    <property type="project" value="UniProtKB-KW"/>
</dbReference>
<dbReference type="CDD" id="cd06445">
    <property type="entry name" value="ATase"/>
    <property type="match status" value="1"/>
</dbReference>
<gene>
    <name evidence="8" type="ORF">J2753_000340</name>
</gene>
<keyword evidence="2 8" id="KW-0489">Methyltransferase</keyword>
<evidence type="ECO:0000256" key="3">
    <source>
        <dbReference type="ARBA" id="ARBA00022679"/>
    </source>
</evidence>
<keyword evidence="4" id="KW-0227">DNA damage</keyword>
<dbReference type="EC" id="2.1.1.63" evidence="8"/>
<dbReference type="SUPFAM" id="SSF46767">
    <property type="entry name" value="Methylated DNA-protein cysteine methyltransferase, C-terminal domain"/>
    <property type="match status" value="1"/>
</dbReference>
<dbReference type="NCBIfam" id="TIGR00589">
    <property type="entry name" value="ogt"/>
    <property type="match status" value="1"/>
</dbReference>
<evidence type="ECO:0000256" key="4">
    <source>
        <dbReference type="ARBA" id="ARBA00022763"/>
    </source>
</evidence>
<dbReference type="OrthoDB" id="372118at2157"/>